<dbReference type="STRING" id="351671.XDD1_0804"/>
<evidence type="ECO:0000313" key="7">
    <source>
        <dbReference type="Proteomes" id="UP000032721"/>
    </source>
</evidence>
<dbReference type="GO" id="GO:0016052">
    <property type="term" value="P:carbohydrate catabolic process"/>
    <property type="evidence" value="ECO:0007669"/>
    <property type="project" value="TreeGrafter"/>
</dbReference>
<organism evidence="5 7">
    <name type="scientific">Xenorhabdus doucetiae</name>
    <dbReference type="NCBI Taxonomy" id="351671"/>
    <lineage>
        <taxon>Bacteria</taxon>
        <taxon>Pseudomonadati</taxon>
        <taxon>Pseudomonadota</taxon>
        <taxon>Gammaproteobacteria</taxon>
        <taxon>Enterobacterales</taxon>
        <taxon>Morganellaceae</taxon>
        <taxon>Xenorhabdus</taxon>
    </lineage>
</organism>
<reference evidence="6 8" key="2">
    <citation type="submission" date="2019-07" db="EMBL/GenBank/DDBJ databases">
        <title>Genomic Encyclopedia of Type Strains, Phase I: the one thousand microbial genomes (KMG-I) project.</title>
        <authorList>
            <person name="Kyrpides N."/>
        </authorList>
    </citation>
    <scope>NUCLEOTIDE SEQUENCE [LARGE SCALE GENOMIC DNA]</scope>
    <source>
        <strain evidence="6 8">DSM 17909</strain>
    </source>
</reference>
<keyword evidence="8" id="KW-1185">Reference proteome</keyword>
<dbReference type="PANTHER" id="PTHR10353">
    <property type="entry name" value="GLYCOSYL HYDROLASE"/>
    <property type="match status" value="1"/>
</dbReference>
<evidence type="ECO:0000313" key="8">
    <source>
        <dbReference type="Proteomes" id="UP000324170"/>
    </source>
</evidence>
<name>A0A068QNE3_9GAMM</name>
<dbReference type="PROSITE" id="PS00653">
    <property type="entry name" value="GLYCOSYL_HYDROL_F1_2"/>
    <property type="match status" value="1"/>
</dbReference>
<dbReference type="InterPro" id="IPR001360">
    <property type="entry name" value="Glyco_hydro_1"/>
</dbReference>
<dbReference type="PANTHER" id="PTHR10353:SF136">
    <property type="entry name" value="ARYL-PHOSPHO-BETA-D-GLUCOSIDASE BGLC"/>
    <property type="match status" value="1"/>
</dbReference>
<dbReference type="AlphaFoldDB" id="A0A068QNE3"/>
<accession>A0A068QNE3</accession>
<dbReference type="EMBL" id="FO704550">
    <property type="protein sequence ID" value="CDG16507.1"/>
    <property type="molecule type" value="Genomic_DNA"/>
</dbReference>
<dbReference type="OrthoDB" id="9765195at2"/>
<dbReference type="FunFam" id="3.20.20.80:FF:000004">
    <property type="entry name" value="Beta-glucosidase 6-phospho-beta-glucosidase"/>
    <property type="match status" value="1"/>
</dbReference>
<dbReference type="HOGENOM" id="CLU_001859_0_1_6"/>
<dbReference type="Pfam" id="PF00232">
    <property type="entry name" value="Glyco_hydro_1"/>
    <property type="match status" value="1"/>
</dbReference>
<keyword evidence="3 5" id="KW-0326">Glycosidase</keyword>
<evidence type="ECO:0000256" key="3">
    <source>
        <dbReference type="ARBA" id="ARBA00023295"/>
    </source>
</evidence>
<dbReference type="SUPFAM" id="SSF51445">
    <property type="entry name" value="(Trans)glycosidases"/>
    <property type="match status" value="1"/>
</dbReference>
<dbReference type="Gene3D" id="3.20.20.80">
    <property type="entry name" value="Glycosidases"/>
    <property type="match status" value="1"/>
</dbReference>
<evidence type="ECO:0000313" key="5">
    <source>
        <dbReference type="EMBL" id="CDG16507.1"/>
    </source>
</evidence>
<proteinExistence type="inferred from homology"/>
<evidence type="ECO:0000256" key="4">
    <source>
        <dbReference type="RuleBase" id="RU003690"/>
    </source>
</evidence>
<gene>
    <name evidence="5" type="primary">bglC</name>
    <name evidence="6" type="ORF">LY16_00183</name>
    <name evidence="5" type="ORF">XDD1_0804</name>
</gene>
<evidence type="ECO:0000313" key="6">
    <source>
        <dbReference type="EMBL" id="TYP16586.1"/>
    </source>
</evidence>
<dbReference type="GO" id="GO:0008706">
    <property type="term" value="F:6-phospho-beta-glucosidase activity"/>
    <property type="evidence" value="ECO:0007669"/>
    <property type="project" value="UniProtKB-EC"/>
</dbReference>
<comment type="similarity">
    <text evidence="1 4">Belongs to the glycosyl hydrolase 1 family.</text>
</comment>
<dbReference type="Proteomes" id="UP000032721">
    <property type="component" value="Chromosome"/>
</dbReference>
<dbReference type="InterPro" id="IPR033132">
    <property type="entry name" value="GH_1_N_CS"/>
</dbReference>
<dbReference type="KEGG" id="xdo:XDD1_0804"/>
<dbReference type="PRINTS" id="PR00131">
    <property type="entry name" value="GLHYDRLASE1"/>
</dbReference>
<protein>
    <submittedName>
        <fullName evidence="6">6-phospho-beta-glucosidase</fullName>
    </submittedName>
    <submittedName>
        <fullName evidence="5">Aryl-phospho-beta-D-glucosidase bglC</fullName>
        <ecNumber evidence="5">3.2.1.86</ecNumber>
    </submittedName>
</protein>
<sequence>MAENNNLFPENFLWGASTSAYQVEGAAEKYGKKLSQQDVINNNPDFADTHITSDHYHRYKEDIALMKELGLKSYRFSIAWSRIFPDGIGKVNDKGVEFYHHLIDELLENGITPIPTLYHYDMPMALVEKYHGWIDRQSVEDFAYYAEFVIKEFGKKVQYWLTINEQSIIVQFWTKKCLIPDHYLHDEQIKYQINHHMNLAHAIACKLVHQWVPNGLVGAALGYSAIYPLTSKPEDNLAAQNANDLRNYYFTDIYLKGQYNQSALIYLKNQGLAPRIEPDDMALIKEGYSDFLAINYYCSHAAAAAPKGAQRRMDGFNPTGVKGQIDGHEIQPDFYQIHKNPHLDTTDWDWTIDPMGLEYLLRDLYTRYQKPLMITENGFGADDKLEADGTIHDNYRIHYIQHHLHAIKRAMDYGVKVISYNPWSFIDVLSTSNGYKKRYGFVYVNRTDQEIKDLARYKKDSFYWYQEVIQTRGGSLTKR</sequence>
<evidence type="ECO:0000256" key="1">
    <source>
        <dbReference type="ARBA" id="ARBA00010838"/>
    </source>
</evidence>
<keyword evidence="2 5" id="KW-0378">Hydrolase</keyword>
<dbReference type="EMBL" id="VNHN01000002">
    <property type="protein sequence ID" value="TYP16586.1"/>
    <property type="molecule type" value="Genomic_DNA"/>
</dbReference>
<dbReference type="RefSeq" id="WP_045968814.1">
    <property type="nucleotide sequence ID" value="NZ_CAWMED010000001.1"/>
</dbReference>
<dbReference type="InterPro" id="IPR017853">
    <property type="entry name" value="GH"/>
</dbReference>
<evidence type="ECO:0000256" key="2">
    <source>
        <dbReference type="ARBA" id="ARBA00022801"/>
    </source>
</evidence>
<dbReference type="GO" id="GO:0005829">
    <property type="term" value="C:cytosol"/>
    <property type="evidence" value="ECO:0007669"/>
    <property type="project" value="TreeGrafter"/>
</dbReference>
<dbReference type="Proteomes" id="UP000324170">
    <property type="component" value="Unassembled WGS sequence"/>
</dbReference>
<reference evidence="5 7" key="1">
    <citation type="submission" date="2013-07" db="EMBL/GenBank/DDBJ databases">
        <authorList>
            <person name="Genoscope - CEA"/>
        </authorList>
    </citation>
    <scope>NUCLEOTIDE SEQUENCE [LARGE SCALE GENOMIC DNA]</scope>
    <source>
        <strain evidence="5">FRM16</strain>
        <strain evidence="7">FRM16 / DSM 17909</strain>
    </source>
</reference>
<dbReference type="EC" id="3.2.1.86" evidence="5"/>